<evidence type="ECO:0000313" key="2">
    <source>
        <dbReference type="Proteomes" id="UP001595645"/>
    </source>
</evidence>
<accession>A0ABV7P091</accession>
<evidence type="ECO:0000313" key="1">
    <source>
        <dbReference type="EMBL" id="MFC3452486.1"/>
    </source>
</evidence>
<gene>
    <name evidence="1" type="ORF">ACFOSH_23860</name>
</gene>
<reference evidence="2" key="1">
    <citation type="journal article" date="2019" name="Int. J. Syst. Evol. Microbiol.">
        <title>The Global Catalogue of Microorganisms (GCM) 10K type strain sequencing project: providing services to taxonomists for standard genome sequencing and annotation.</title>
        <authorList>
            <consortium name="The Broad Institute Genomics Platform"/>
            <consortium name="The Broad Institute Genome Sequencing Center for Infectious Disease"/>
            <person name="Wu L."/>
            <person name="Ma J."/>
        </authorList>
    </citation>
    <scope>NUCLEOTIDE SEQUENCE [LARGE SCALE GENOMIC DNA]</scope>
    <source>
        <strain evidence="2">CGMCC 4.7676</strain>
    </source>
</reference>
<organism evidence="1 2">
    <name type="scientific">Amycolatopsis speibonae</name>
    <dbReference type="NCBI Taxonomy" id="1450224"/>
    <lineage>
        <taxon>Bacteria</taxon>
        <taxon>Bacillati</taxon>
        <taxon>Actinomycetota</taxon>
        <taxon>Actinomycetes</taxon>
        <taxon>Pseudonocardiales</taxon>
        <taxon>Pseudonocardiaceae</taxon>
        <taxon>Amycolatopsis</taxon>
    </lineage>
</organism>
<dbReference type="RefSeq" id="WP_378241265.1">
    <property type="nucleotide sequence ID" value="NZ_JBHRWK010000037.1"/>
</dbReference>
<sequence length="182" mass="19732">MPPAMLHHSTGTIFIEDNGFSLGDRADPHSPLYIVGALPTPDATGLLAVATGFVAVTCGVHLGDITVTTEIWDSAPEPDLTSWDDVADVSVTWPTRRIAVCGSEVDNDIPITLPPSPDNNFRVRDSVRDRDAGEDRGPGDPVEQHLIQIWPDDPHPDEILKATDNTGARWRAWGNELPACPR</sequence>
<protein>
    <submittedName>
        <fullName evidence="1">Uncharacterized protein</fullName>
    </submittedName>
</protein>
<dbReference type="EMBL" id="JBHRWK010000037">
    <property type="protein sequence ID" value="MFC3452486.1"/>
    <property type="molecule type" value="Genomic_DNA"/>
</dbReference>
<comment type="caution">
    <text evidence="1">The sequence shown here is derived from an EMBL/GenBank/DDBJ whole genome shotgun (WGS) entry which is preliminary data.</text>
</comment>
<proteinExistence type="predicted"/>
<name>A0ABV7P091_9PSEU</name>
<keyword evidence="2" id="KW-1185">Reference proteome</keyword>
<dbReference type="Proteomes" id="UP001595645">
    <property type="component" value="Unassembled WGS sequence"/>
</dbReference>